<evidence type="ECO:0000256" key="1">
    <source>
        <dbReference type="SAM" id="MobiDB-lite"/>
    </source>
</evidence>
<proteinExistence type="predicted"/>
<evidence type="ECO:0000259" key="2">
    <source>
        <dbReference type="Pfam" id="PF01494"/>
    </source>
</evidence>
<keyword evidence="3" id="KW-0560">Oxidoreductase</keyword>
<dbReference type="EMBL" id="JADBGI010000004">
    <property type="protein sequence ID" value="MBE2998136.1"/>
    <property type="molecule type" value="Genomic_DNA"/>
</dbReference>
<keyword evidence="4" id="KW-1185">Reference proteome</keyword>
<dbReference type="InterPro" id="IPR002938">
    <property type="entry name" value="FAD-bd"/>
</dbReference>
<dbReference type="RefSeq" id="WP_193120797.1">
    <property type="nucleotide sequence ID" value="NZ_JADBGI010000004.1"/>
</dbReference>
<dbReference type="Proteomes" id="UP000806528">
    <property type="component" value="Unassembled WGS sequence"/>
</dbReference>
<gene>
    <name evidence="3" type="ORF">IDM40_05360</name>
</gene>
<name>A0ABR9P2R5_9ACTN</name>
<evidence type="ECO:0000313" key="4">
    <source>
        <dbReference type="Proteomes" id="UP000806528"/>
    </source>
</evidence>
<dbReference type="InterPro" id="IPR051704">
    <property type="entry name" value="FAD_aromatic-hydroxylase"/>
</dbReference>
<dbReference type="PANTHER" id="PTHR46865:SF2">
    <property type="entry name" value="MONOOXYGENASE"/>
    <property type="match status" value="1"/>
</dbReference>
<dbReference type="SUPFAM" id="SSF51905">
    <property type="entry name" value="FAD/NAD(P)-binding domain"/>
    <property type="match status" value="1"/>
</dbReference>
<dbReference type="PRINTS" id="PR00420">
    <property type="entry name" value="RNGMNOXGNASE"/>
</dbReference>
<dbReference type="PANTHER" id="PTHR46865">
    <property type="entry name" value="OXIDOREDUCTASE-RELATED"/>
    <property type="match status" value="1"/>
</dbReference>
<sequence length="399" mass="42957">MRTSAKTVLISGGGVAGPALAHFLSRQGFVPTVVERAPAPRAEGFRIELSAQGLTVLDRMGLHERVHAVSGAPPNATIVYGDGPEIGIPSWAGGGRAIARDRLCSLLHKEGEQAAEYLFDDSITALHEDDEGVLVGFENREPRRFDLVVGADGLHSNVRGLLFGTTTEDHAFFLGTNLAIFTVDNHTGQKDSTKFHVWPYRGSAVTTFPGNTDLEGMFLFRSLRPVESQGMRQAEVKDFVERVHSDLGGHVPDLLRAMRGTRVHMAPSQQIRMQEWHRGRVVLLGDAAHCPDPMTGMGSVLALLGAMALAGELAHHDGDHVRAFAAYREAMRPHVDAAHKVGPLSTGFAAPRTGRGGIRMRSGVMRASLAALKVAGKENSGAGDPFGTPPEFPFDRYTP</sequence>
<comment type="caution">
    <text evidence="3">The sequence shown here is derived from an EMBL/GenBank/DDBJ whole genome shotgun (WGS) entry which is preliminary data.</text>
</comment>
<feature type="domain" description="FAD-binding" evidence="2">
    <location>
        <begin position="7"/>
        <end position="316"/>
    </location>
</feature>
<evidence type="ECO:0000313" key="3">
    <source>
        <dbReference type="EMBL" id="MBE2998136.1"/>
    </source>
</evidence>
<protein>
    <submittedName>
        <fullName evidence="3">FAD-dependent monooxygenase</fullName>
    </submittedName>
</protein>
<keyword evidence="3" id="KW-0503">Monooxygenase</keyword>
<dbReference type="Pfam" id="PF01494">
    <property type="entry name" value="FAD_binding_3"/>
    <property type="match status" value="1"/>
</dbReference>
<dbReference type="Gene3D" id="3.50.50.60">
    <property type="entry name" value="FAD/NAD(P)-binding domain"/>
    <property type="match status" value="1"/>
</dbReference>
<organism evidence="3 4">
    <name type="scientific">Nocardiopsis coralli</name>
    <dbReference type="NCBI Taxonomy" id="2772213"/>
    <lineage>
        <taxon>Bacteria</taxon>
        <taxon>Bacillati</taxon>
        <taxon>Actinomycetota</taxon>
        <taxon>Actinomycetes</taxon>
        <taxon>Streptosporangiales</taxon>
        <taxon>Nocardiopsidaceae</taxon>
        <taxon>Nocardiopsis</taxon>
    </lineage>
</organism>
<dbReference type="InterPro" id="IPR036188">
    <property type="entry name" value="FAD/NAD-bd_sf"/>
</dbReference>
<dbReference type="GO" id="GO:0004497">
    <property type="term" value="F:monooxygenase activity"/>
    <property type="evidence" value="ECO:0007669"/>
    <property type="project" value="UniProtKB-KW"/>
</dbReference>
<reference evidence="3 4" key="1">
    <citation type="submission" date="2020-09" db="EMBL/GenBank/DDBJ databases">
        <title>Diversity and distribution of actinomycetes associated with coral in the coast of Hainan.</title>
        <authorList>
            <person name="Li F."/>
        </authorList>
    </citation>
    <scope>NUCLEOTIDE SEQUENCE [LARGE SCALE GENOMIC DNA]</scope>
    <source>
        <strain evidence="3 4">HNM0947</strain>
    </source>
</reference>
<accession>A0ABR9P2R5</accession>
<dbReference type="Gene3D" id="3.30.9.10">
    <property type="entry name" value="D-Amino Acid Oxidase, subunit A, domain 2"/>
    <property type="match status" value="1"/>
</dbReference>
<feature type="region of interest" description="Disordered" evidence="1">
    <location>
        <begin position="377"/>
        <end position="399"/>
    </location>
</feature>